<sequence>MNAKGYVFAVPYAPRTDACPMSAADLLNHLLNFVAPAFWTAALLALSARLVVPGPPRVAWPWRLALDAGVGVLVLVLGLVLTGHDGAMATWIALVLAMATTEWCLRRAWR</sequence>
<gene>
    <name evidence="2" type="ORF">DFQ15_10323</name>
</gene>
<evidence type="ECO:0000313" key="3">
    <source>
        <dbReference type="Proteomes" id="UP000247540"/>
    </source>
</evidence>
<keyword evidence="1" id="KW-0472">Membrane</keyword>
<organism evidence="2 3">
    <name type="scientific">Xylophilus ampelinus</name>
    <dbReference type="NCBI Taxonomy" id="54067"/>
    <lineage>
        <taxon>Bacteria</taxon>
        <taxon>Pseudomonadati</taxon>
        <taxon>Pseudomonadota</taxon>
        <taxon>Betaproteobacteria</taxon>
        <taxon>Burkholderiales</taxon>
        <taxon>Xylophilus</taxon>
    </lineage>
</organism>
<feature type="transmembrane region" description="Helical" evidence="1">
    <location>
        <begin position="88"/>
        <end position="105"/>
    </location>
</feature>
<keyword evidence="1" id="KW-1133">Transmembrane helix</keyword>
<name>A0A318SJ60_9BURK</name>
<protein>
    <submittedName>
        <fullName evidence="2">Uncharacterized protein</fullName>
    </submittedName>
</protein>
<dbReference type="AlphaFoldDB" id="A0A318SJ60"/>
<comment type="caution">
    <text evidence="2">The sequence shown here is derived from an EMBL/GenBank/DDBJ whole genome shotgun (WGS) entry which is preliminary data.</text>
</comment>
<evidence type="ECO:0000313" key="2">
    <source>
        <dbReference type="EMBL" id="PYE79036.1"/>
    </source>
</evidence>
<feature type="transmembrane region" description="Helical" evidence="1">
    <location>
        <begin position="30"/>
        <end position="52"/>
    </location>
</feature>
<keyword evidence="1" id="KW-0812">Transmembrane</keyword>
<feature type="transmembrane region" description="Helical" evidence="1">
    <location>
        <begin position="64"/>
        <end position="82"/>
    </location>
</feature>
<dbReference type="Proteomes" id="UP000247540">
    <property type="component" value="Unassembled WGS sequence"/>
</dbReference>
<reference evidence="2 3" key="1">
    <citation type="submission" date="2018-06" db="EMBL/GenBank/DDBJ databases">
        <title>Genomic Encyclopedia of Type Strains, Phase III (KMG-III): the genomes of soil and plant-associated and newly described type strains.</title>
        <authorList>
            <person name="Whitman W."/>
        </authorList>
    </citation>
    <scope>NUCLEOTIDE SEQUENCE [LARGE SCALE GENOMIC DNA]</scope>
    <source>
        <strain evidence="2 3">CECT 7646</strain>
    </source>
</reference>
<accession>A0A318SJ60</accession>
<dbReference type="EMBL" id="QJTC01000003">
    <property type="protein sequence ID" value="PYE79036.1"/>
    <property type="molecule type" value="Genomic_DNA"/>
</dbReference>
<proteinExistence type="predicted"/>
<evidence type="ECO:0000256" key="1">
    <source>
        <dbReference type="SAM" id="Phobius"/>
    </source>
</evidence>
<keyword evidence="3" id="KW-1185">Reference proteome</keyword>